<dbReference type="UniPathway" id="UPA00244">
    <property type="reaction ID" value="UER00312"/>
</dbReference>
<evidence type="ECO:0000256" key="10">
    <source>
        <dbReference type="HAMAP-Rule" id="MF_02086"/>
    </source>
</evidence>
<comment type="function">
    <text evidence="10">Catalyzes the NAD(P)-dependent oxidation of 4-(phosphooxy)-L-threonine (HTP) into 2-amino-3-oxo-4-(phosphooxy)butyric acid which spontaneously decarboxylates to form 3-amino-2-oxopropyl phosphate (AHAP).</text>
</comment>
<keyword evidence="1 10" id="KW-0963">Cytoplasm</keyword>
<dbReference type="GO" id="GO:0000287">
    <property type="term" value="F:magnesium ion binding"/>
    <property type="evidence" value="ECO:0007669"/>
    <property type="project" value="UniProtKB-UniRule"/>
</dbReference>
<feature type="binding site" evidence="10">
    <location>
        <position position="124"/>
    </location>
    <ligand>
        <name>substrate</name>
    </ligand>
</feature>
<evidence type="ECO:0000256" key="1">
    <source>
        <dbReference type="ARBA" id="ARBA00022490"/>
    </source>
</evidence>
<dbReference type="AlphaFoldDB" id="A0A3D8IUT6"/>
<evidence type="ECO:0000256" key="4">
    <source>
        <dbReference type="ARBA" id="ARBA00022842"/>
    </source>
</evidence>
<keyword evidence="5 10" id="KW-0521">NADP</keyword>
<keyword evidence="8 10" id="KW-0664">Pyridoxine biosynthesis</keyword>
<dbReference type="InterPro" id="IPR005255">
    <property type="entry name" value="PdxA_fam"/>
</dbReference>
<feature type="binding site" evidence="10">
    <location>
        <position position="191"/>
    </location>
    <ligand>
        <name>a divalent metal cation</name>
        <dbReference type="ChEBI" id="CHEBI:60240"/>
        <note>ligand shared between dimeric partners</note>
    </ligand>
</feature>
<accession>A0A3D8IUT6</accession>
<evidence type="ECO:0000256" key="6">
    <source>
        <dbReference type="ARBA" id="ARBA00023002"/>
    </source>
</evidence>
<sequence>MKQIAISCGDINGVGLEILLKAHESIIQTVTPIYCVHYELLELASSLLSLPFPPSLTPSMCQPPKLQIPKIEPKVLSKESGRYSYESFILGCKLSEEKKTDALVTLPIHKQAWLQAGIKAIGHTQALALRYNKEAIMMLGWEKMFIALYTDHIPLREVSSHIKSQKLFDFFKALYASHPQEKYCVMGFNPHAGDGGMLGNEEKEIQKAIERINLTLGKEVFKGVYPPDCSFIPARQKEFRTWIAMYHDIGLATLKALYFNESINVSLNIPILRASVDHGVAFDIAYNGKASIKSYLNAIAYVASR</sequence>
<comment type="pathway">
    <text evidence="10">Cofactor biosynthesis; pyridoxine 5'-phosphate biosynthesis; pyridoxine 5'-phosphate from D-erythrose 4-phosphate: step 4/5.</text>
</comment>
<comment type="subcellular location">
    <subcellularLocation>
        <location evidence="10">Cytoplasm</location>
    </subcellularLocation>
</comment>
<evidence type="ECO:0000256" key="5">
    <source>
        <dbReference type="ARBA" id="ARBA00022857"/>
    </source>
</evidence>
<dbReference type="NCBIfam" id="NF003040">
    <property type="entry name" value="PRK03946.1"/>
    <property type="match status" value="1"/>
</dbReference>
<protein>
    <recommendedName>
        <fullName evidence="10">4-hydroxythreonine-4-phosphate dehydrogenase</fullName>
        <ecNumber evidence="10">1.1.1.262</ecNumber>
    </recommendedName>
    <alternativeName>
        <fullName evidence="10">4-(phosphohydroxy)-L-threonine dehydrogenase</fullName>
    </alternativeName>
</protein>
<keyword evidence="9 10" id="KW-0170">Cobalt</keyword>
<dbReference type="Gene3D" id="3.40.718.10">
    <property type="entry name" value="Isopropylmalate Dehydrogenase"/>
    <property type="match status" value="1"/>
</dbReference>
<feature type="binding site" evidence="10">
    <location>
        <position position="264"/>
    </location>
    <ligand>
        <name>substrate</name>
    </ligand>
</feature>
<dbReference type="GO" id="GO:0042823">
    <property type="term" value="P:pyridoxal phosphate biosynthetic process"/>
    <property type="evidence" value="ECO:0007669"/>
    <property type="project" value="UniProtKB-UniRule"/>
</dbReference>
<keyword evidence="12" id="KW-1185">Reference proteome</keyword>
<keyword evidence="6 10" id="KW-0560">Oxidoreductase</keyword>
<evidence type="ECO:0000256" key="9">
    <source>
        <dbReference type="ARBA" id="ARBA00023285"/>
    </source>
</evidence>
<organism evidence="11 12">
    <name type="scientific">Helicobacter cholecystus</name>
    <dbReference type="NCBI Taxonomy" id="45498"/>
    <lineage>
        <taxon>Bacteria</taxon>
        <taxon>Pseudomonadati</taxon>
        <taxon>Campylobacterota</taxon>
        <taxon>Epsilonproteobacteria</taxon>
        <taxon>Campylobacterales</taxon>
        <taxon>Helicobacteraceae</taxon>
        <taxon>Helicobacter</taxon>
    </lineage>
</organism>
<keyword evidence="4 10" id="KW-0460">Magnesium</keyword>
<comment type="cofactor">
    <cofactor evidence="10">
        <name>Zn(2+)</name>
        <dbReference type="ChEBI" id="CHEBI:29105"/>
    </cofactor>
    <cofactor evidence="10">
        <name>Mg(2+)</name>
        <dbReference type="ChEBI" id="CHEBI:18420"/>
    </cofactor>
    <cofactor evidence="10">
        <name>Co(2+)</name>
        <dbReference type="ChEBI" id="CHEBI:48828"/>
    </cofactor>
</comment>
<keyword evidence="7 10" id="KW-0520">NAD</keyword>
<dbReference type="HAMAP" id="MF_02086">
    <property type="entry name" value="PdxA_Epsilonprot"/>
    <property type="match status" value="1"/>
</dbReference>
<comment type="subunit">
    <text evidence="10">Homodimer.</text>
</comment>
<dbReference type="GO" id="GO:0050570">
    <property type="term" value="F:4-hydroxythreonine-4-phosphate dehydrogenase activity"/>
    <property type="evidence" value="ECO:0007669"/>
    <property type="project" value="UniProtKB-UniRule"/>
</dbReference>
<feature type="binding site" evidence="10">
    <location>
        <position position="273"/>
    </location>
    <ligand>
        <name>substrate</name>
    </ligand>
</feature>
<dbReference type="GO" id="GO:0050897">
    <property type="term" value="F:cobalt ion binding"/>
    <property type="evidence" value="ECO:0007669"/>
    <property type="project" value="UniProtKB-UniRule"/>
</dbReference>
<comment type="caution">
    <text evidence="11">The sequence shown here is derived from an EMBL/GenBank/DDBJ whole genome shotgun (WGS) entry which is preliminary data.</text>
</comment>
<dbReference type="Proteomes" id="UP000257067">
    <property type="component" value="Unassembled WGS sequence"/>
</dbReference>
<evidence type="ECO:0000256" key="2">
    <source>
        <dbReference type="ARBA" id="ARBA00022723"/>
    </source>
</evidence>
<reference evidence="11 12" key="1">
    <citation type="submission" date="2018-04" db="EMBL/GenBank/DDBJ databases">
        <title>Novel Campyloabacter and Helicobacter Species and Strains.</title>
        <authorList>
            <person name="Mannion A.J."/>
            <person name="Shen Z."/>
            <person name="Fox J.G."/>
        </authorList>
    </citation>
    <scope>NUCLEOTIDE SEQUENCE [LARGE SCALE GENOMIC DNA]</scope>
    <source>
        <strain evidence="11 12">ATCC 700242</strain>
    </source>
</reference>
<evidence type="ECO:0000256" key="7">
    <source>
        <dbReference type="ARBA" id="ARBA00023027"/>
    </source>
</evidence>
<name>A0A3D8IUT6_9HELI</name>
<dbReference type="PANTHER" id="PTHR30004">
    <property type="entry name" value="4-HYDROXYTHREONINE-4-PHOSPHATE DEHYDROGENASE"/>
    <property type="match status" value="1"/>
</dbReference>
<dbReference type="EMBL" id="NXLU01000004">
    <property type="protein sequence ID" value="RDU69049.1"/>
    <property type="molecule type" value="Genomic_DNA"/>
</dbReference>
<dbReference type="GO" id="GO:0005737">
    <property type="term" value="C:cytoplasm"/>
    <property type="evidence" value="ECO:0007669"/>
    <property type="project" value="UniProtKB-SubCell"/>
</dbReference>
<dbReference type="InterPro" id="IPR037539">
    <property type="entry name" value="PdxA_epsilonprot"/>
</dbReference>
<keyword evidence="3 10" id="KW-0862">Zinc</keyword>
<dbReference type="SUPFAM" id="SSF53659">
    <property type="entry name" value="Isocitrate/Isopropylmalate dehydrogenase-like"/>
    <property type="match status" value="1"/>
</dbReference>
<evidence type="ECO:0000256" key="8">
    <source>
        <dbReference type="ARBA" id="ARBA00023096"/>
    </source>
</evidence>
<dbReference type="RefSeq" id="WP_104724688.1">
    <property type="nucleotide sequence ID" value="NZ_FZNE01000004.1"/>
</dbReference>
<feature type="binding site" evidence="10">
    <location>
        <position position="247"/>
    </location>
    <ligand>
        <name>a divalent metal cation</name>
        <dbReference type="ChEBI" id="CHEBI:60240"/>
        <note>ligand shared between dimeric partners</note>
    </ligand>
</feature>
<feature type="binding site" evidence="10">
    <location>
        <position position="152"/>
    </location>
    <ligand>
        <name>a divalent metal cation</name>
        <dbReference type="ChEBI" id="CHEBI:60240"/>
        <note>ligand shared between dimeric partners</note>
    </ligand>
</feature>
<proteinExistence type="inferred from homology"/>
<dbReference type="GO" id="GO:0051287">
    <property type="term" value="F:NAD binding"/>
    <property type="evidence" value="ECO:0007669"/>
    <property type="project" value="InterPro"/>
</dbReference>
<feature type="binding site" evidence="10">
    <location>
        <position position="123"/>
    </location>
    <ligand>
        <name>substrate</name>
    </ligand>
</feature>
<evidence type="ECO:0000313" key="12">
    <source>
        <dbReference type="Proteomes" id="UP000257067"/>
    </source>
</evidence>
<evidence type="ECO:0000256" key="3">
    <source>
        <dbReference type="ARBA" id="ARBA00022833"/>
    </source>
</evidence>
<comment type="catalytic activity">
    <reaction evidence="10">
        <text>4-(phosphooxy)-L-threonine + NAD(+) = 3-amino-2-oxopropyl phosphate + CO2 + NADH</text>
        <dbReference type="Rhea" id="RHEA:32275"/>
        <dbReference type="ChEBI" id="CHEBI:16526"/>
        <dbReference type="ChEBI" id="CHEBI:57279"/>
        <dbReference type="ChEBI" id="CHEBI:57540"/>
        <dbReference type="ChEBI" id="CHEBI:57945"/>
        <dbReference type="ChEBI" id="CHEBI:58452"/>
        <dbReference type="EC" id="1.1.1.262"/>
    </reaction>
</comment>
<comment type="miscellaneous">
    <text evidence="10">The active site is located at the dimer interface.</text>
</comment>
<dbReference type="GO" id="GO:0008615">
    <property type="term" value="P:pyridoxine biosynthetic process"/>
    <property type="evidence" value="ECO:0007669"/>
    <property type="project" value="UniProtKB-UniRule"/>
</dbReference>
<dbReference type="PANTHER" id="PTHR30004:SF6">
    <property type="entry name" value="D-THREONATE 4-PHOSPHATE DEHYDROGENASE"/>
    <property type="match status" value="1"/>
</dbReference>
<dbReference type="GO" id="GO:0008270">
    <property type="term" value="F:zinc ion binding"/>
    <property type="evidence" value="ECO:0007669"/>
    <property type="project" value="UniProtKB-UniRule"/>
</dbReference>
<keyword evidence="2 10" id="KW-0479">Metal-binding</keyword>
<feature type="binding site" evidence="10">
    <location>
        <position position="255"/>
    </location>
    <ligand>
        <name>substrate</name>
    </ligand>
</feature>
<dbReference type="Pfam" id="PF04166">
    <property type="entry name" value="PdxA"/>
    <property type="match status" value="1"/>
</dbReference>
<dbReference type="OrthoDB" id="9801783at2"/>
<evidence type="ECO:0000313" key="11">
    <source>
        <dbReference type="EMBL" id="RDU69049.1"/>
    </source>
</evidence>
<dbReference type="EC" id="1.1.1.262" evidence="10"/>
<gene>
    <name evidence="10" type="primary">pdxA</name>
    <name evidence="11" type="ORF">CQA62_04225</name>
</gene>
<comment type="similarity">
    <text evidence="10">Belongs to the PdxA family.</text>
</comment>